<dbReference type="AlphaFoldDB" id="A0AA35T0G5"/>
<dbReference type="PANTHER" id="PTHR43708:SF8">
    <property type="entry name" value="OXIDOREDUCTASE"/>
    <property type="match status" value="1"/>
</dbReference>
<sequence>MIRQTAPDIVAIPTATEAHYPLCMRVLEHGVNIEVEKPLCTDLIQADAVLAKAKEKNARVAVHHQRRTSPSMQAVAKVLNEGKIGDLRYIYASGKGYYAGYGLMNIGTHVINNMLRFGGKCRSVVAQATTGGRAIGHDDVLPSPAGMGIVAGEYATATLQFDGNVTGTLIQHRFPKVDTDAYVMELYGTEGRLFWSELKGSWWLPTPHFVPDGTHDQWQALASIYPDHFDPDKGANADDYCFVEEYVNALDEDREHESNGEEGRHVMEILMAIFESAVYGTRVELPQKNREHPLPRWRAEAGLVVK</sequence>
<keyword evidence="4" id="KW-1185">Reference proteome</keyword>
<dbReference type="Pfam" id="PF02894">
    <property type="entry name" value="GFO_IDH_MocA_C"/>
    <property type="match status" value="1"/>
</dbReference>
<dbReference type="GO" id="GO:0000166">
    <property type="term" value="F:nucleotide binding"/>
    <property type="evidence" value="ECO:0007669"/>
    <property type="project" value="InterPro"/>
</dbReference>
<name>A0AA35T0G5_GEOBA</name>
<evidence type="ECO:0000259" key="1">
    <source>
        <dbReference type="Pfam" id="PF01408"/>
    </source>
</evidence>
<dbReference type="InterPro" id="IPR036291">
    <property type="entry name" value="NAD(P)-bd_dom_sf"/>
</dbReference>
<organism evidence="3 4">
    <name type="scientific">Geodia barretti</name>
    <name type="common">Barrett's horny sponge</name>
    <dbReference type="NCBI Taxonomy" id="519541"/>
    <lineage>
        <taxon>Eukaryota</taxon>
        <taxon>Metazoa</taxon>
        <taxon>Porifera</taxon>
        <taxon>Demospongiae</taxon>
        <taxon>Heteroscleromorpha</taxon>
        <taxon>Tetractinellida</taxon>
        <taxon>Astrophorina</taxon>
        <taxon>Geodiidae</taxon>
        <taxon>Geodia</taxon>
    </lineage>
</organism>
<dbReference type="Proteomes" id="UP001174909">
    <property type="component" value="Unassembled WGS sequence"/>
</dbReference>
<dbReference type="SUPFAM" id="SSF55347">
    <property type="entry name" value="Glyceraldehyde-3-phosphate dehydrogenase-like, C-terminal domain"/>
    <property type="match status" value="1"/>
</dbReference>
<reference evidence="3" key="1">
    <citation type="submission" date="2023-03" db="EMBL/GenBank/DDBJ databases">
        <authorList>
            <person name="Steffen K."/>
            <person name="Cardenas P."/>
        </authorList>
    </citation>
    <scope>NUCLEOTIDE SEQUENCE</scope>
</reference>
<gene>
    <name evidence="3" type="ORF">GBAR_LOCUS21969</name>
</gene>
<dbReference type="InterPro" id="IPR051317">
    <property type="entry name" value="Gfo/Idh/MocA_oxidoreduct"/>
</dbReference>
<dbReference type="Gene3D" id="3.30.360.10">
    <property type="entry name" value="Dihydrodipicolinate Reductase, domain 2"/>
    <property type="match status" value="1"/>
</dbReference>
<dbReference type="EMBL" id="CASHTH010003044">
    <property type="protein sequence ID" value="CAI8039500.1"/>
    <property type="molecule type" value="Genomic_DNA"/>
</dbReference>
<evidence type="ECO:0000313" key="3">
    <source>
        <dbReference type="EMBL" id="CAI8039500.1"/>
    </source>
</evidence>
<dbReference type="SUPFAM" id="SSF51735">
    <property type="entry name" value="NAD(P)-binding Rossmann-fold domains"/>
    <property type="match status" value="1"/>
</dbReference>
<feature type="domain" description="Gfo/Idh/MocA-like oxidoreductase C-terminal" evidence="2">
    <location>
        <begin position="103"/>
        <end position="285"/>
    </location>
</feature>
<feature type="domain" description="Gfo/Idh/MocA-like oxidoreductase N-terminal" evidence="1">
    <location>
        <begin position="1"/>
        <end position="64"/>
    </location>
</feature>
<evidence type="ECO:0000259" key="2">
    <source>
        <dbReference type="Pfam" id="PF02894"/>
    </source>
</evidence>
<accession>A0AA35T0G5</accession>
<protein>
    <submittedName>
        <fullName evidence="3">Uncharacterized oxidoreductase YdgJ</fullName>
    </submittedName>
</protein>
<dbReference type="Gene3D" id="3.40.50.720">
    <property type="entry name" value="NAD(P)-binding Rossmann-like Domain"/>
    <property type="match status" value="1"/>
</dbReference>
<dbReference type="InterPro" id="IPR000683">
    <property type="entry name" value="Gfo/Idh/MocA-like_OxRdtase_N"/>
</dbReference>
<dbReference type="PANTHER" id="PTHR43708">
    <property type="entry name" value="CONSERVED EXPRESSED OXIDOREDUCTASE (EUROFUNG)"/>
    <property type="match status" value="1"/>
</dbReference>
<comment type="caution">
    <text evidence="3">The sequence shown here is derived from an EMBL/GenBank/DDBJ whole genome shotgun (WGS) entry which is preliminary data.</text>
</comment>
<dbReference type="Pfam" id="PF01408">
    <property type="entry name" value="GFO_IDH_MocA"/>
    <property type="match status" value="1"/>
</dbReference>
<proteinExistence type="predicted"/>
<evidence type="ECO:0000313" key="4">
    <source>
        <dbReference type="Proteomes" id="UP001174909"/>
    </source>
</evidence>
<dbReference type="InterPro" id="IPR004104">
    <property type="entry name" value="Gfo/Idh/MocA-like_OxRdtase_C"/>
</dbReference>